<dbReference type="Gene3D" id="3.30.70.260">
    <property type="match status" value="1"/>
</dbReference>
<evidence type="ECO:0000313" key="4">
    <source>
        <dbReference type="EMBL" id="GCE13397.1"/>
    </source>
</evidence>
<dbReference type="SUPFAM" id="SSF100950">
    <property type="entry name" value="NagB/RpiA/CoA transferase-like"/>
    <property type="match status" value="1"/>
</dbReference>
<dbReference type="NCBIfam" id="NF001924">
    <property type="entry name" value="PRK00702.1"/>
    <property type="match status" value="1"/>
</dbReference>
<accession>A0A402A2L8</accession>
<feature type="binding site" evidence="3">
    <location>
        <begin position="102"/>
        <end position="105"/>
    </location>
    <ligand>
        <name>substrate</name>
    </ligand>
</feature>
<dbReference type="PANTHER" id="PTHR11934:SF0">
    <property type="entry name" value="RIBOSE-5-PHOSPHATE ISOMERASE"/>
    <property type="match status" value="1"/>
</dbReference>
<dbReference type="OrthoDB" id="5870696at2"/>
<sequence length="231" mass="24214">MTAHTSEQDNWKKAAGEAAAQLVQDGMLIGLGTGSTANYFIQALGLRLQAGLQIAGAVPSSNASHDLAAQVGIPLTTLDAHPELDLYIDGADEIDPELRLLKGAGGALVREKIVASSAQRFIVIADPSKQVSHLGQNFPVPVEVTPFGVSPVLKHLQALGASAQIRVKNGSTFISDNSNLIVDCRFPQGISDPSSLDARIHQIVGVVETGLFIHMASQVIIGGPNGLQYLP</sequence>
<evidence type="ECO:0000313" key="5">
    <source>
        <dbReference type="Proteomes" id="UP000287352"/>
    </source>
</evidence>
<comment type="pathway">
    <text evidence="3">Carbohydrate degradation; pentose phosphate pathway; D-ribose 5-phosphate from D-ribulose 5-phosphate (non-oxidative stage): step 1/1.</text>
</comment>
<dbReference type="CDD" id="cd01398">
    <property type="entry name" value="RPI_A"/>
    <property type="match status" value="1"/>
</dbReference>
<keyword evidence="2 3" id="KW-0413">Isomerase</keyword>
<dbReference type="InterPro" id="IPR020672">
    <property type="entry name" value="Ribose5P_isomerase_typA_subgr"/>
</dbReference>
<dbReference type="AlphaFoldDB" id="A0A402A2L8"/>
<comment type="similarity">
    <text evidence="3">Belongs to the ribose 5-phosphate isomerase family.</text>
</comment>
<dbReference type="GO" id="GO:0006014">
    <property type="term" value="P:D-ribose metabolic process"/>
    <property type="evidence" value="ECO:0007669"/>
    <property type="project" value="TreeGrafter"/>
</dbReference>
<dbReference type="Proteomes" id="UP000287352">
    <property type="component" value="Unassembled WGS sequence"/>
</dbReference>
<comment type="caution">
    <text evidence="4">The sequence shown here is derived from an EMBL/GenBank/DDBJ whole genome shotgun (WGS) entry which is preliminary data.</text>
</comment>
<dbReference type="EMBL" id="BIFR01000001">
    <property type="protein sequence ID" value="GCE13397.1"/>
    <property type="molecule type" value="Genomic_DNA"/>
</dbReference>
<evidence type="ECO:0000256" key="2">
    <source>
        <dbReference type="ARBA" id="ARBA00023235"/>
    </source>
</evidence>
<dbReference type="UniPathway" id="UPA00115">
    <property type="reaction ID" value="UER00412"/>
</dbReference>
<dbReference type="PANTHER" id="PTHR11934">
    <property type="entry name" value="RIBOSE-5-PHOSPHATE ISOMERASE"/>
    <property type="match status" value="1"/>
</dbReference>
<dbReference type="Pfam" id="PF06026">
    <property type="entry name" value="Rib_5-P_isom_A"/>
    <property type="match status" value="1"/>
</dbReference>
<protein>
    <recommendedName>
        <fullName evidence="3">Ribose-5-phosphate isomerase A</fullName>
        <ecNumber evidence="3">5.3.1.6</ecNumber>
    </recommendedName>
    <alternativeName>
        <fullName evidence="3">Phosphoriboisomerase A</fullName>
        <shortName evidence="3">PRI</shortName>
    </alternativeName>
</protein>
<dbReference type="Gene3D" id="3.40.50.1360">
    <property type="match status" value="1"/>
</dbReference>
<keyword evidence="5" id="KW-1185">Reference proteome</keyword>
<feature type="binding site" evidence="3">
    <location>
        <position position="129"/>
    </location>
    <ligand>
        <name>substrate</name>
    </ligand>
</feature>
<evidence type="ECO:0000256" key="1">
    <source>
        <dbReference type="ARBA" id="ARBA00001713"/>
    </source>
</evidence>
<comment type="subunit">
    <text evidence="3">Homodimer.</text>
</comment>
<dbReference type="EC" id="5.3.1.6" evidence="3"/>
<comment type="catalytic activity">
    <reaction evidence="1 3">
        <text>aldehydo-D-ribose 5-phosphate = D-ribulose 5-phosphate</text>
        <dbReference type="Rhea" id="RHEA:14657"/>
        <dbReference type="ChEBI" id="CHEBI:58121"/>
        <dbReference type="ChEBI" id="CHEBI:58273"/>
        <dbReference type="EC" id="5.3.1.6"/>
    </reaction>
</comment>
<dbReference type="HAMAP" id="MF_00170">
    <property type="entry name" value="Rib_5P_isom_A"/>
    <property type="match status" value="1"/>
</dbReference>
<dbReference type="RefSeq" id="WP_126580925.1">
    <property type="nucleotide sequence ID" value="NZ_BIFR01000001.1"/>
</dbReference>
<evidence type="ECO:0000256" key="3">
    <source>
        <dbReference type="HAMAP-Rule" id="MF_00170"/>
    </source>
</evidence>
<reference evidence="5" key="1">
    <citation type="submission" date="2018-12" db="EMBL/GenBank/DDBJ databases">
        <title>Tengunoibacter tsumagoiensis gen. nov., sp. nov., Dictyobacter kobayashii sp. nov., D. alpinus sp. nov., and D. joshuensis sp. nov. and description of Dictyobacteraceae fam. nov. within the order Ktedonobacterales isolated from Tengu-no-mugimeshi.</title>
        <authorList>
            <person name="Wang C.M."/>
            <person name="Zheng Y."/>
            <person name="Sakai Y."/>
            <person name="Toyoda A."/>
            <person name="Minakuchi Y."/>
            <person name="Abe K."/>
            <person name="Yokota A."/>
            <person name="Yabe S."/>
        </authorList>
    </citation>
    <scope>NUCLEOTIDE SEQUENCE [LARGE SCALE GENOMIC DNA]</scope>
    <source>
        <strain evidence="5">Uno3</strain>
    </source>
</reference>
<gene>
    <name evidence="3 4" type="primary">rpiA</name>
    <name evidence="4" type="ORF">KTT_32560</name>
</gene>
<feature type="binding site" evidence="3">
    <location>
        <begin position="33"/>
        <end position="36"/>
    </location>
    <ligand>
        <name>substrate</name>
    </ligand>
</feature>
<dbReference type="InterPro" id="IPR037171">
    <property type="entry name" value="NagB/RpiA_transferase-like"/>
</dbReference>
<proteinExistence type="inferred from homology"/>
<name>A0A402A2L8_9CHLR</name>
<dbReference type="InterPro" id="IPR004788">
    <property type="entry name" value="Ribose5P_isomerase_type_A"/>
</dbReference>
<dbReference type="SUPFAM" id="SSF75445">
    <property type="entry name" value="D-ribose-5-phosphate isomerase (RpiA), lid domain"/>
    <property type="match status" value="1"/>
</dbReference>
<feature type="binding site" evidence="3">
    <location>
        <begin position="89"/>
        <end position="92"/>
    </location>
    <ligand>
        <name>substrate</name>
    </ligand>
</feature>
<organism evidence="4 5">
    <name type="scientific">Tengunoibacter tsumagoiensis</name>
    <dbReference type="NCBI Taxonomy" id="2014871"/>
    <lineage>
        <taxon>Bacteria</taxon>
        <taxon>Bacillati</taxon>
        <taxon>Chloroflexota</taxon>
        <taxon>Ktedonobacteria</taxon>
        <taxon>Ktedonobacterales</taxon>
        <taxon>Dictyobacteraceae</taxon>
        <taxon>Tengunoibacter</taxon>
    </lineage>
</organism>
<dbReference type="NCBIfam" id="TIGR00021">
    <property type="entry name" value="rpiA"/>
    <property type="match status" value="1"/>
</dbReference>
<dbReference type="GO" id="GO:0005829">
    <property type="term" value="C:cytosol"/>
    <property type="evidence" value="ECO:0007669"/>
    <property type="project" value="TreeGrafter"/>
</dbReference>
<dbReference type="FunFam" id="3.40.50.1360:FF:000001">
    <property type="entry name" value="Ribose-5-phosphate isomerase A"/>
    <property type="match status" value="1"/>
</dbReference>
<dbReference type="GO" id="GO:0009052">
    <property type="term" value="P:pentose-phosphate shunt, non-oxidative branch"/>
    <property type="evidence" value="ECO:0007669"/>
    <property type="project" value="UniProtKB-UniRule"/>
</dbReference>
<feature type="active site" description="Proton acceptor" evidence="3">
    <location>
        <position position="111"/>
    </location>
</feature>
<comment type="function">
    <text evidence="3">Catalyzes the reversible conversion of ribose-5-phosphate to ribulose 5-phosphate.</text>
</comment>
<dbReference type="GO" id="GO:0004751">
    <property type="term" value="F:ribose-5-phosphate isomerase activity"/>
    <property type="evidence" value="ECO:0007669"/>
    <property type="project" value="UniProtKB-UniRule"/>
</dbReference>